<organism evidence="1 2">
    <name type="scientific">Edwardsiella anguillarum ET080813</name>
    <dbReference type="NCBI Taxonomy" id="667120"/>
    <lineage>
        <taxon>Bacteria</taxon>
        <taxon>Pseudomonadati</taxon>
        <taxon>Pseudomonadota</taxon>
        <taxon>Gammaproteobacteria</taxon>
        <taxon>Enterobacterales</taxon>
        <taxon>Hafniaceae</taxon>
        <taxon>Edwardsiella</taxon>
    </lineage>
</organism>
<dbReference type="Proteomes" id="UP000028681">
    <property type="component" value="Chromosome"/>
</dbReference>
<dbReference type="EMBL" id="CP006664">
    <property type="protein sequence ID" value="AIJ07026.1"/>
    <property type="molecule type" value="Genomic_DNA"/>
</dbReference>
<evidence type="ECO:0000313" key="2">
    <source>
        <dbReference type="Proteomes" id="UP000028681"/>
    </source>
</evidence>
<accession>A0A076LFZ5</accession>
<dbReference type="HOGENOM" id="CLU_2989433_0_0_6"/>
<proteinExistence type="predicted"/>
<gene>
    <name evidence="1" type="ORF">ETEE_0552</name>
</gene>
<reference evidence="1 2" key="1">
    <citation type="journal article" date="2012" name="PLoS ONE">
        <title>Edwardsiella comparative phylogenomics reveal the new intra/inter-species taxonomic relationships, virulence evolution and niche adaptation mechanisms.</title>
        <authorList>
            <person name="Yang M."/>
            <person name="Lv Y."/>
            <person name="Xiao J."/>
            <person name="Wu H."/>
            <person name="Zheng H."/>
            <person name="Liu Q."/>
            <person name="Zhang Y."/>
            <person name="Wang Q."/>
        </authorList>
    </citation>
    <scope>NUCLEOTIDE SEQUENCE [LARGE SCALE GENOMIC DNA]</scope>
    <source>
        <strain evidence="2">080813</strain>
    </source>
</reference>
<name>A0A076LFZ5_9GAMM</name>
<dbReference type="KEGG" id="ete:ETEE_0552"/>
<evidence type="ECO:0000313" key="1">
    <source>
        <dbReference type="EMBL" id="AIJ07026.1"/>
    </source>
</evidence>
<protein>
    <submittedName>
        <fullName evidence="1">Uncharacterized protein</fullName>
    </submittedName>
</protein>
<dbReference type="AlphaFoldDB" id="A0A076LFZ5"/>
<sequence>MNLLWFYQGAILHSVINEGFPEASIRHDEFQINERIWGHIMCHDFISGQGIEPVIFS</sequence>